<dbReference type="Gene3D" id="3.80.10.10">
    <property type="entry name" value="Ribonuclease Inhibitor"/>
    <property type="match status" value="2"/>
</dbReference>
<dbReference type="PANTHER" id="PTHR48056">
    <property type="entry name" value="LRR RECEPTOR-LIKE SERINE/THREONINE-PROTEIN KINASE-RELATED"/>
    <property type="match status" value="1"/>
</dbReference>
<dbReference type="InterPro" id="IPR001611">
    <property type="entry name" value="Leu-rich_rpt"/>
</dbReference>
<proteinExistence type="predicted"/>
<evidence type="ECO:0000313" key="4">
    <source>
        <dbReference type="Proteomes" id="UP001153069"/>
    </source>
</evidence>
<dbReference type="InterPro" id="IPR050647">
    <property type="entry name" value="Plant_LRR-RLKs"/>
</dbReference>
<dbReference type="OrthoDB" id="676979at2759"/>
<name>A0A9N8DXU4_9STRA</name>
<dbReference type="SUPFAM" id="SSF52058">
    <property type="entry name" value="L domain-like"/>
    <property type="match status" value="1"/>
</dbReference>
<keyword evidence="2" id="KW-0677">Repeat</keyword>
<evidence type="ECO:0000256" key="1">
    <source>
        <dbReference type="ARBA" id="ARBA00022614"/>
    </source>
</evidence>
<sequence length="297" mass="33636">MAFEWLVEEIDILHNLTEQRVVQRFVLATFYFANSDERWFLSDNWLNHSVHECLWYSGMEEWVLFLAKGNISGSPWDYVSPCEQDPAAYLEDGVLYQRNGILKHFWLPYNGLIGSGIPPELNLLTDLETLVLDELKLISTMPEELFGLTNLEFLSMNDCGLYGSIPEAIGHSIIPVFACKLNINPRSYRQSANRTTTNRTWIVDNLPFSLDTNLFTSTIPMELGRLTLLEGILLYSLMLSGTIPSELALLTDMEHLELDDSGLTGTIPRWLGNMTSIEGLTMGDNSSLELSQQNLAF</sequence>
<gene>
    <name evidence="3" type="ORF">SEMRO_449_G145420.1</name>
</gene>
<dbReference type="InterPro" id="IPR032675">
    <property type="entry name" value="LRR_dom_sf"/>
</dbReference>
<dbReference type="AlphaFoldDB" id="A0A9N8DXU4"/>
<protein>
    <submittedName>
        <fullName evidence="3">Leucine Rich Repeat</fullName>
    </submittedName>
</protein>
<keyword evidence="1" id="KW-0433">Leucine-rich repeat</keyword>
<accession>A0A9N8DXU4</accession>
<dbReference type="Proteomes" id="UP001153069">
    <property type="component" value="Unassembled WGS sequence"/>
</dbReference>
<comment type="caution">
    <text evidence="3">The sequence shown here is derived from an EMBL/GenBank/DDBJ whole genome shotgun (WGS) entry which is preliminary data.</text>
</comment>
<reference evidence="3" key="1">
    <citation type="submission" date="2020-06" db="EMBL/GenBank/DDBJ databases">
        <authorList>
            <consortium name="Plant Systems Biology data submission"/>
        </authorList>
    </citation>
    <scope>NUCLEOTIDE SEQUENCE</scope>
    <source>
        <strain evidence="3">D6</strain>
    </source>
</reference>
<dbReference type="EMBL" id="CAICTM010000448">
    <property type="protein sequence ID" value="CAB9510727.1"/>
    <property type="molecule type" value="Genomic_DNA"/>
</dbReference>
<evidence type="ECO:0000256" key="2">
    <source>
        <dbReference type="ARBA" id="ARBA00022737"/>
    </source>
</evidence>
<evidence type="ECO:0000313" key="3">
    <source>
        <dbReference type="EMBL" id="CAB9510727.1"/>
    </source>
</evidence>
<dbReference type="Pfam" id="PF00560">
    <property type="entry name" value="LRR_1"/>
    <property type="match status" value="1"/>
</dbReference>
<keyword evidence="4" id="KW-1185">Reference proteome</keyword>
<organism evidence="3 4">
    <name type="scientific">Seminavis robusta</name>
    <dbReference type="NCBI Taxonomy" id="568900"/>
    <lineage>
        <taxon>Eukaryota</taxon>
        <taxon>Sar</taxon>
        <taxon>Stramenopiles</taxon>
        <taxon>Ochrophyta</taxon>
        <taxon>Bacillariophyta</taxon>
        <taxon>Bacillariophyceae</taxon>
        <taxon>Bacillariophycidae</taxon>
        <taxon>Naviculales</taxon>
        <taxon>Naviculaceae</taxon>
        <taxon>Seminavis</taxon>
    </lineage>
</organism>